<gene>
    <name evidence="1" type="ORF">EDM59_24240</name>
</gene>
<proteinExistence type="predicted"/>
<reference evidence="1 2" key="1">
    <citation type="submission" date="2018-10" db="EMBL/GenBank/DDBJ databases">
        <title>Phylogenomics of Brevibacillus.</title>
        <authorList>
            <person name="Dunlap C."/>
        </authorList>
    </citation>
    <scope>NUCLEOTIDE SEQUENCE [LARGE SCALE GENOMIC DNA]</scope>
    <source>
        <strain evidence="1 2">JCM 15774</strain>
    </source>
</reference>
<protein>
    <submittedName>
        <fullName evidence="1">Uncharacterized protein</fullName>
    </submittedName>
</protein>
<sequence length="566" mass="64315">MDTYLETQMNEMEKAIEKWWLSIGEKDAASIVNRTSLQVGIHDSVVLEYADERAMIGDAYLDDLDFEWDARGSYHPSTGSIPEESIRGIVVPKLASFMQEKLDNLPQAALIDYSFSFWGKFQTENGKINVLILKQVDPAKKEQLLERVADYLQLLEEKEAPTDPLETFFLARHLVDRDLFPKLDTSKIISVFEQILDLNKGNQPQLTEHRHTIVHALRDWAEQDWLLQHFDRKELQWGQKVYTKKAEQHLGSIDPGEMELFLYTAVAILKYEPSYARDTGSEFLERAKELGSEHAARIMLEGSGSIAREYTQMANEVVECKANDVFATVTIAVKQEGEECYAQAIRFLCQLLRAGFPKSYQIKLKSKEKQLLPIKGLAKSATHRFFANALAYPSLHPLLEEYAREAICEYEWYADTEGEKNCMPGTYAVFGLGLADERYFPLVEHYMKQVDEEHQSVQNFFTAAFVEKHGVNARTIPTLTICLLHGTDSMKLKIKEQVEEEANLAALLDSIRLCESYQVEHLVYIVWGGLAKLKSAAAKAKGEKADMLKHLVEAAAGVKENQANES</sequence>
<evidence type="ECO:0000313" key="2">
    <source>
        <dbReference type="Proteomes" id="UP000269573"/>
    </source>
</evidence>
<dbReference type="Proteomes" id="UP000269573">
    <property type="component" value="Unassembled WGS sequence"/>
</dbReference>
<accession>A0A3M8CZV1</accession>
<organism evidence="1 2">
    <name type="scientific">Brevibacillus nitrificans</name>
    <dbReference type="NCBI Taxonomy" id="651560"/>
    <lineage>
        <taxon>Bacteria</taxon>
        <taxon>Bacillati</taxon>
        <taxon>Bacillota</taxon>
        <taxon>Bacilli</taxon>
        <taxon>Bacillales</taxon>
        <taxon>Paenibacillaceae</taxon>
        <taxon>Brevibacillus</taxon>
    </lineage>
</organism>
<dbReference type="InterPro" id="IPR046136">
    <property type="entry name" value="DUF6138"/>
</dbReference>
<dbReference type="Pfam" id="PF19635">
    <property type="entry name" value="DUF6138"/>
    <property type="match status" value="1"/>
</dbReference>
<dbReference type="EMBL" id="RHHU01000017">
    <property type="protein sequence ID" value="RNB80717.1"/>
    <property type="molecule type" value="Genomic_DNA"/>
</dbReference>
<dbReference type="AlphaFoldDB" id="A0A3M8CZV1"/>
<keyword evidence="2" id="KW-1185">Reference proteome</keyword>
<evidence type="ECO:0000313" key="1">
    <source>
        <dbReference type="EMBL" id="RNB80717.1"/>
    </source>
</evidence>
<name>A0A3M8CZV1_9BACL</name>
<comment type="caution">
    <text evidence="1">The sequence shown here is derived from an EMBL/GenBank/DDBJ whole genome shotgun (WGS) entry which is preliminary data.</text>
</comment>